<proteinExistence type="predicted"/>
<organism evidence="1 2">
    <name type="scientific">Gymnopus androsaceus JB14</name>
    <dbReference type="NCBI Taxonomy" id="1447944"/>
    <lineage>
        <taxon>Eukaryota</taxon>
        <taxon>Fungi</taxon>
        <taxon>Dikarya</taxon>
        <taxon>Basidiomycota</taxon>
        <taxon>Agaricomycotina</taxon>
        <taxon>Agaricomycetes</taxon>
        <taxon>Agaricomycetidae</taxon>
        <taxon>Agaricales</taxon>
        <taxon>Marasmiineae</taxon>
        <taxon>Omphalotaceae</taxon>
        <taxon>Gymnopus</taxon>
    </lineage>
</organism>
<evidence type="ECO:0000313" key="1">
    <source>
        <dbReference type="EMBL" id="KAE9385235.1"/>
    </source>
</evidence>
<dbReference type="OrthoDB" id="2820530at2759"/>
<name>A0A6A4GJ06_9AGAR</name>
<protein>
    <submittedName>
        <fullName evidence="1">Uncharacterized protein</fullName>
    </submittedName>
</protein>
<dbReference type="AlphaFoldDB" id="A0A6A4GJ06"/>
<accession>A0A6A4GJ06</accession>
<sequence>MPGLTYSKTSKKYQRRLKIAGAMLDVSRTNDDQSGIEFWSFVLRAVTGLTSDGMSDEENGDGDGDETARRVLDIDFRHPDFRELFKKVDNVRKSHPRIFNQAGAKYKRRLHVDTMSQRQPPPHLPKSFYRPEYLSKISNGNVPEVTFGTAEYALSRYLLLCLCGHFS</sequence>
<keyword evidence="2" id="KW-1185">Reference proteome</keyword>
<dbReference type="Proteomes" id="UP000799118">
    <property type="component" value="Unassembled WGS sequence"/>
</dbReference>
<evidence type="ECO:0000313" key="2">
    <source>
        <dbReference type="Proteomes" id="UP000799118"/>
    </source>
</evidence>
<gene>
    <name evidence="1" type="ORF">BT96DRAFT_840966</name>
</gene>
<reference evidence="1" key="1">
    <citation type="journal article" date="2019" name="Environ. Microbiol.">
        <title>Fungal ecological strategies reflected in gene transcription - a case study of two litter decomposers.</title>
        <authorList>
            <person name="Barbi F."/>
            <person name="Kohler A."/>
            <person name="Barry K."/>
            <person name="Baskaran P."/>
            <person name="Daum C."/>
            <person name="Fauchery L."/>
            <person name="Ihrmark K."/>
            <person name="Kuo A."/>
            <person name="LaButti K."/>
            <person name="Lipzen A."/>
            <person name="Morin E."/>
            <person name="Grigoriev I.V."/>
            <person name="Henrissat B."/>
            <person name="Lindahl B."/>
            <person name="Martin F."/>
        </authorList>
    </citation>
    <scope>NUCLEOTIDE SEQUENCE</scope>
    <source>
        <strain evidence="1">JB14</strain>
    </source>
</reference>
<dbReference type="EMBL" id="ML770011">
    <property type="protein sequence ID" value="KAE9385235.1"/>
    <property type="molecule type" value="Genomic_DNA"/>
</dbReference>